<dbReference type="FunFam" id="3.20.20.70:FF:000019">
    <property type="entry name" value="Delta-aminolevulinic acid dehydratase"/>
    <property type="match status" value="1"/>
</dbReference>
<evidence type="ECO:0000256" key="3">
    <source>
        <dbReference type="ARBA" id="ARBA00012053"/>
    </source>
</evidence>
<dbReference type="OrthoDB" id="9805001at2"/>
<sequence>MRLTVAPTPTLRFRRLRKSAALRALAQEHTLSVNDLIWPVFVRDGTNLREPIASMPGVERLSVDQVVKAAEEAAGLGIPAICLFPYTDPAKKTAGCEEAWNPDNLANRAIRAIKAAVPEIAVMTDVALDPYNAHGHDGLVQDGIILNDETVEALVKMSLAQAEAGADILGPSDMMDGRIGAMRAALEGAGYKDVAIMSYAAKYASAYYGPFRDAVGASGALKGDKKTYQMNPANSDEALRLIERDLTEGADMVMVKPGMPYLDIIHRVKTTFGAPTYAYQVSGEYAMIRAAALNGWIDGDRVMLESLMAFRRAGCDGVLTYFAPQAARAIRAGQV</sequence>
<dbReference type="PANTHER" id="PTHR11458">
    <property type="entry name" value="DELTA-AMINOLEVULINIC ACID DEHYDRATASE"/>
    <property type="match status" value="1"/>
</dbReference>
<evidence type="ECO:0000313" key="12">
    <source>
        <dbReference type="EMBL" id="RGP35993.1"/>
    </source>
</evidence>
<evidence type="ECO:0000256" key="7">
    <source>
        <dbReference type="ARBA" id="ARBA00023244"/>
    </source>
</evidence>
<evidence type="ECO:0000256" key="6">
    <source>
        <dbReference type="ARBA" id="ARBA00023239"/>
    </source>
</evidence>
<evidence type="ECO:0000256" key="5">
    <source>
        <dbReference type="ARBA" id="ARBA00023133"/>
    </source>
</evidence>
<dbReference type="SUPFAM" id="SSF51569">
    <property type="entry name" value="Aldolase"/>
    <property type="match status" value="1"/>
</dbReference>
<proteinExistence type="inferred from homology"/>
<dbReference type="InterPro" id="IPR013785">
    <property type="entry name" value="Aldolase_TIM"/>
</dbReference>
<dbReference type="NCBIfam" id="NF006762">
    <property type="entry name" value="PRK09283.1"/>
    <property type="match status" value="1"/>
</dbReference>
<dbReference type="EMBL" id="QWEY01000010">
    <property type="protein sequence ID" value="RGP35993.1"/>
    <property type="molecule type" value="Genomic_DNA"/>
</dbReference>
<organism evidence="12 13">
    <name type="scientific">Pseudotabrizicola alkalilacus</name>
    <dbReference type="NCBI Taxonomy" id="2305252"/>
    <lineage>
        <taxon>Bacteria</taxon>
        <taxon>Pseudomonadati</taxon>
        <taxon>Pseudomonadota</taxon>
        <taxon>Alphaproteobacteria</taxon>
        <taxon>Rhodobacterales</taxon>
        <taxon>Paracoccaceae</taxon>
        <taxon>Pseudotabrizicola</taxon>
    </lineage>
</organism>
<evidence type="ECO:0000256" key="8">
    <source>
        <dbReference type="ARBA" id="ARBA00047651"/>
    </source>
</evidence>
<feature type="active site" description="Schiff-base intermediate with substrate" evidence="9">
    <location>
        <position position="256"/>
    </location>
</feature>
<dbReference type="Proteomes" id="UP000284547">
    <property type="component" value="Unassembled WGS sequence"/>
</dbReference>
<dbReference type="PROSITE" id="PS00169">
    <property type="entry name" value="D_ALA_DEHYDRATASE"/>
    <property type="match status" value="1"/>
</dbReference>
<dbReference type="InterPro" id="IPR001731">
    <property type="entry name" value="ALAD"/>
</dbReference>
<keyword evidence="7 10" id="KW-0627">Porphyrin biosynthesis</keyword>
<evidence type="ECO:0000313" key="13">
    <source>
        <dbReference type="Proteomes" id="UP000284547"/>
    </source>
</evidence>
<dbReference type="UniPathway" id="UPA00251">
    <property type="reaction ID" value="UER00318"/>
</dbReference>
<dbReference type="EC" id="4.2.1.24" evidence="3 10"/>
<comment type="similarity">
    <text evidence="2 11">Belongs to the ALAD family.</text>
</comment>
<dbReference type="Gene3D" id="3.20.20.70">
    <property type="entry name" value="Aldolase class I"/>
    <property type="match status" value="1"/>
</dbReference>
<comment type="subunit">
    <text evidence="10">Homooctamer.</text>
</comment>
<gene>
    <name evidence="12" type="ORF">D1012_16360</name>
</gene>
<reference evidence="12 13" key="1">
    <citation type="submission" date="2018-08" db="EMBL/GenBank/DDBJ databases">
        <title>Flavobacterium tibetense sp. nov., isolated from a wetland YonghuCo on Tibetan Plateau.</title>
        <authorList>
            <person name="Phurbu D."/>
            <person name="Lu H."/>
            <person name="Xing P."/>
        </authorList>
    </citation>
    <scope>NUCLEOTIDE SEQUENCE [LARGE SCALE GENOMIC DNA]</scope>
    <source>
        <strain evidence="12 13">DJC</strain>
    </source>
</reference>
<comment type="catalytic activity">
    <reaction evidence="8 10">
        <text>2 5-aminolevulinate = porphobilinogen + 2 H2O + H(+)</text>
        <dbReference type="Rhea" id="RHEA:24064"/>
        <dbReference type="ChEBI" id="CHEBI:15377"/>
        <dbReference type="ChEBI" id="CHEBI:15378"/>
        <dbReference type="ChEBI" id="CHEBI:58126"/>
        <dbReference type="ChEBI" id="CHEBI:356416"/>
        <dbReference type="EC" id="4.2.1.24"/>
    </reaction>
</comment>
<name>A0A411YYX3_9RHOB</name>
<evidence type="ECO:0000256" key="2">
    <source>
        <dbReference type="ARBA" id="ARBA00008055"/>
    </source>
</evidence>
<dbReference type="GO" id="GO:0004655">
    <property type="term" value="F:porphobilinogen synthase activity"/>
    <property type="evidence" value="ECO:0007669"/>
    <property type="project" value="UniProtKB-EC"/>
</dbReference>
<dbReference type="CDD" id="cd04823">
    <property type="entry name" value="ALAD_PBGS_aspartate_rich"/>
    <property type="match status" value="1"/>
</dbReference>
<evidence type="ECO:0000256" key="10">
    <source>
        <dbReference type="RuleBase" id="RU000515"/>
    </source>
</evidence>
<feature type="active site" description="Schiff-base intermediate with substrate" evidence="9">
    <location>
        <position position="202"/>
    </location>
</feature>
<keyword evidence="5" id="KW-0350">Heme biosynthesis</keyword>
<dbReference type="AlphaFoldDB" id="A0A411YYX3"/>
<comment type="caution">
    <text evidence="12">The sequence shown here is derived from an EMBL/GenBank/DDBJ whole genome shotgun (WGS) entry which is preliminary data.</text>
</comment>
<keyword evidence="6 10" id="KW-0456">Lyase</keyword>
<evidence type="ECO:0000256" key="4">
    <source>
        <dbReference type="ARBA" id="ARBA00020771"/>
    </source>
</evidence>
<accession>A0A411YYX3</accession>
<dbReference type="PIRSF" id="PIRSF001415">
    <property type="entry name" value="Porphbilin_synth"/>
    <property type="match status" value="1"/>
</dbReference>
<evidence type="ECO:0000256" key="11">
    <source>
        <dbReference type="RuleBase" id="RU004161"/>
    </source>
</evidence>
<keyword evidence="13" id="KW-1185">Reference proteome</keyword>
<evidence type="ECO:0000256" key="1">
    <source>
        <dbReference type="ARBA" id="ARBA00004694"/>
    </source>
</evidence>
<dbReference type="GO" id="GO:0005829">
    <property type="term" value="C:cytosol"/>
    <property type="evidence" value="ECO:0007669"/>
    <property type="project" value="TreeGrafter"/>
</dbReference>
<dbReference type="GO" id="GO:0006782">
    <property type="term" value="P:protoporphyrinogen IX biosynthetic process"/>
    <property type="evidence" value="ECO:0007669"/>
    <property type="project" value="UniProtKB-UniPathway"/>
</dbReference>
<dbReference type="SMART" id="SM01004">
    <property type="entry name" value="ALAD"/>
    <property type="match status" value="1"/>
</dbReference>
<dbReference type="GO" id="GO:0008270">
    <property type="term" value="F:zinc ion binding"/>
    <property type="evidence" value="ECO:0007669"/>
    <property type="project" value="TreeGrafter"/>
</dbReference>
<dbReference type="PRINTS" id="PR00144">
    <property type="entry name" value="DALDHYDRTASE"/>
</dbReference>
<dbReference type="PANTHER" id="PTHR11458:SF0">
    <property type="entry name" value="DELTA-AMINOLEVULINIC ACID DEHYDRATASE"/>
    <property type="match status" value="1"/>
</dbReference>
<dbReference type="InterPro" id="IPR030656">
    <property type="entry name" value="ALAD_AS"/>
</dbReference>
<dbReference type="Pfam" id="PF00490">
    <property type="entry name" value="ALAD"/>
    <property type="match status" value="1"/>
</dbReference>
<protein>
    <recommendedName>
        <fullName evidence="4 10">Delta-aminolevulinic acid dehydratase</fullName>
        <ecNumber evidence="3 10">4.2.1.24</ecNumber>
    </recommendedName>
</protein>
<comment type="pathway">
    <text evidence="1">Porphyrin-containing compound metabolism; protoporphyrin-IX biosynthesis; coproporphyrinogen-III from 5-aminolevulinate: step 1/4.</text>
</comment>
<evidence type="ECO:0000256" key="9">
    <source>
        <dbReference type="PIRSR" id="PIRSR001415-1"/>
    </source>
</evidence>
<dbReference type="RefSeq" id="WP_118154728.1">
    <property type="nucleotide sequence ID" value="NZ_QWEY01000010.1"/>
</dbReference>